<keyword evidence="2" id="KW-1185">Reference proteome</keyword>
<dbReference type="HOGENOM" id="CLU_014722_4_1_1"/>
<evidence type="ECO:0000313" key="2">
    <source>
        <dbReference type="Proteomes" id="UP000016922"/>
    </source>
</evidence>
<dbReference type="KEGG" id="glz:GLAREA_12065"/>
<dbReference type="OrthoDB" id="74764at2759"/>
<evidence type="ECO:0000313" key="1">
    <source>
        <dbReference type="EMBL" id="EPE31983.1"/>
    </source>
</evidence>
<organism evidence="1 2">
    <name type="scientific">Glarea lozoyensis (strain ATCC 20868 / MF5171)</name>
    <dbReference type="NCBI Taxonomy" id="1116229"/>
    <lineage>
        <taxon>Eukaryota</taxon>
        <taxon>Fungi</taxon>
        <taxon>Dikarya</taxon>
        <taxon>Ascomycota</taxon>
        <taxon>Pezizomycotina</taxon>
        <taxon>Leotiomycetes</taxon>
        <taxon>Helotiales</taxon>
        <taxon>Helotiaceae</taxon>
        <taxon>Glarea</taxon>
    </lineage>
</organism>
<dbReference type="PANTHER" id="PTHR43662:SF3">
    <property type="entry name" value="DOMAIN PROTEIN, PUTATIVE (AFU_ORTHOLOGUE AFUA_6G11970)-RELATED"/>
    <property type="match status" value="1"/>
</dbReference>
<gene>
    <name evidence="1" type="ORF">GLAREA_12065</name>
</gene>
<protein>
    <recommendedName>
        <fullName evidence="3">DUF1996 domain-containing protein</fullName>
    </recommendedName>
</protein>
<reference evidence="1 2" key="1">
    <citation type="journal article" date="2013" name="BMC Genomics">
        <title>Genomics-driven discovery of the pneumocandin biosynthetic gene cluster in the fungus Glarea lozoyensis.</title>
        <authorList>
            <person name="Chen L."/>
            <person name="Yue Q."/>
            <person name="Zhang X."/>
            <person name="Xiang M."/>
            <person name="Wang C."/>
            <person name="Li S."/>
            <person name="Che Y."/>
            <person name="Ortiz-Lopez F.J."/>
            <person name="Bills G.F."/>
            <person name="Liu X."/>
            <person name="An Z."/>
        </authorList>
    </citation>
    <scope>NUCLEOTIDE SEQUENCE [LARGE SCALE GENOMIC DNA]</scope>
    <source>
        <strain evidence="2">ATCC 20868 / MF5171</strain>
    </source>
</reference>
<name>S3E0B3_GLAL2</name>
<dbReference type="Proteomes" id="UP000016922">
    <property type="component" value="Unassembled WGS sequence"/>
</dbReference>
<dbReference type="GeneID" id="19471106"/>
<dbReference type="AlphaFoldDB" id="S3E0B3"/>
<dbReference type="PANTHER" id="PTHR43662">
    <property type="match status" value="1"/>
</dbReference>
<accession>S3E0B3</accession>
<sequence>MGDNTGYGQHGDYIFGWKEGVLQKAMEAGCFGASCSALKTQDFGTANKCAVPDTVREPVEGWLKTLPGMSM</sequence>
<dbReference type="RefSeq" id="XP_008081038.1">
    <property type="nucleotide sequence ID" value="XM_008082847.1"/>
</dbReference>
<proteinExistence type="predicted"/>
<dbReference type="STRING" id="1116229.S3E0B3"/>
<evidence type="ECO:0008006" key="3">
    <source>
        <dbReference type="Google" id="ProtNLM"/>
    </source>
</evidence>
<dbReference type="EMBL" id="KE145360">
    <property type="protein sequence ID" value="EPE31983.1"/>
    <property type="molecule type" value="Genomic_DNA"/>
</dbReference>